<proteinExistence type="predicted"/>
<dbReference type="EMBL" id="CP009517">
    <property type="protein sequence ID" value="AKB80816.1"/>
    <property type="molecule type" value="Genomic_DNA"/>
</dbReference>
<dbReference type="RefSeq" id="WP_048105909.1">
    <property type="nucleotide sequence ID" value="NZ_CP009517.1"/>
</dbReference>
<accession>A0A0E3SHU7</accession>
<dbReference type="AlphaFoldDB" id="A0A0E3SHU7"/>
<dbReference type="SUPFAM" id="SSF159245">
    <property type="entry name" value="AttH-like"/>
    <property type="match status" value="1"/>
</dbReference>
<organism evidence="1 2">
    <name type="scientific">Methanosarcina barkeri 3</name>
    <dbReference type="NCBI Taxonomy" id="1434107"/>
    <lineage>
        <taxon>Archaea</taxon>
        <taxon>Methanobacteriati</taxon>
        <taxon>Methanobacteriota</taxon>
        <taxon>Stenosarchaea group</taxon>
        <taxon>Methanomicrobia</taxon>
        <taxon>Methanosarcinales</taxon>
        <taxon>Methanosarcinaceae</taxon>
        <taxon>Methanosarcina</taxon>
    </lineage>
</organism>
<gene>
    <name evidence="1" type="ORF">MSBR3_0238</name>
</gene>
<dbReference type="KEGG" id="mbak:MSBR3_0238"/>
<reference evidence="1" key="1">
    <citation type="submission" date="2014-07" db="EMBL/GenBank/DDBJ databases">
        <title>Methanogenic archaea and the global carbon cycle.</title>
        <authorList>
            <person name="Henriksen J.R."/>
            <person name="Luke J."/>
            <person name="Reinhart S."/>
            <person name="Benedict M.N."/>
            <person name="Youngblut N.D."/>
            <person name="Metcalf M.E."/>
            <person name="Whitaker R.J."/>
            <person name="Metcalf W.W."/>
        </authorList>
    </citation>
    <scope>NUCLEOTIDE SEQUENCE [LARGE SCALE GENOMIC DNA]</scope>
    <source>
        <strain evidence="1">3</strain>
    </source>
</reference>
<dbReference type="PATRIC" id="fig|1434107.4.peg.315"/>
<evidence type="ECO:0000313" key="1">
    <source>
        <dbReference type="EMBL" id="AKB80816.1"/>
    </source>
</evidence>
<dbReference type="HOGENOM" id="CLU_741059_0_0_2"/>
<protein>
    <recommendedName>
        <fullName evidence="3">AttH domain-containing protein</fullName>
    </recommendedName>
</protein>
<sequence>MNPKYLKIMTLLLLILCTASMAGAESSSKNSNNVAVLDYTEGGHNDTDFNANFMSEWWYQNGDLRLVAKDGEQKKIAFFVVMAHQESPELVDPDSGTQLSYLSTFYGLYPYGEAATHNFTRTLVPRSGIENYIKFHVPYLNFAYPDGLKRFYGSGSKGYMLNYSFDDMQLNLFFKPHVKKTVDSAVEPVNFTTYEYAYGKLRGSVVLDGKEYRVMQNDGYFDHMIPYTPDQATWQMETHGWSWSEVTAGRYQTIFYGVRSIDDGYDGYTYKHLTLINKHTGKVIAEYSGDEVSVDEEEWVNTVVKDRTVKRPSKLEISTSDLNISMNAQSVVQLDDTSLPSGQPIGFVDFMAFQPDNATIKYRKNLERGSAFYEYMVTDPGISASPLE</sequence>
<dbReference type="OrthoDB" id="135072at2157"/>
<evidence type="ECO:0000313" key="2">
    <source>
        <dbReference type="Proteomes" id="UP000033066"/>
    </source>
</evidence>
<dbReference type="GeneID" id="24787679"/>
<name>A0A0E3SHU7_METBA</name>
<evidence type="ECO:0008006" key="3">
    <source>
        <dbReference type="Google" id="ProtNLM"/>
    </source>
</evidence>
<dbReference type="Proteomes" id="UP000033066">
    <property type="component" value="Chromosome"/>
</dbReference>
<keyword evidence="2" id="KW-1185">Reference proteome</keyword>